<dbReference type="EMBL" id="MU839001">
    <property type="protein sequence ID" value="KAK1769836.1"/>
    <property type="molecule type" value="Genomic_DNA"/>
</dbReference>
<sequence length="607" mass="65387">MATPGHEGSHTRRPIELSSDSESDVSDAEYDEAGPSNVACQWRTDRFNTYECSRYFDCPSHTIERALSENHEDIRDGDNDIVMSDVSREADDGPVVEDRSPSPPPAESPAASVRLDAASGTAGNPIVLPDGGSPPRRRGPPVGSPVVIEDDDEHVLRGTSQNTGASMMPSGPSPRGVIHSVPPGPAIGPGIASTNVMTPLSTPRNTEPMPQPRRIMLPRWQPDAEVTYCPICRTQFSIFIRKHHCRKCGRVVCNACSPHRITIPYQYIVQPPGTPQAPPQRPVSSLARDEWSSADFNFNSLGGGERVRLCNPCVPDPNTTPPQTQNPSGERSHSRSQSGANQRHPSSTGSSSAASNRWSAYFAAAPAPDTYTRSRSATMSGNTASSSSTRPPSNPYTTASAYQRILAGTPPAYFTSQSPVAQRLYTDQRVASRHQPLLDLGGPGPSTAAAAAAAPSSSSAPQVDRSLPPIPQPRHQIAEEDECPVCHRELPERTLPNSEALREAHITICITAHSRYSGTPTGSGSAGAGEEASPPAAPRRTGMFPYVATEKDCVDSAECTICLEEFEVGVPMARLECLCRFHRQCIGAWWQRHPGRCPMHQHDSFGY</sequence>
<dbReference type="SUPFAM" id="SSF57850">
    <property type="entry name" value="RING/U-box"/>
    <property type="match status" value="1"/>
</dbReference>
<evidence type="ECO:0000256" key="14">
    <source>
        <dbReference type="ARBA" id="ARBA00023136"/>
    </source>
</evidence>
<dbReference type="AlphaFoldDB" id="A0AAJ0C8W4"/>
<dbReference type="GeneID" id="85309100"/>
<feature type="region of interest" description="Disordered" evidence="18">
    <location>
        <begin position="435"/>
        <end position="473"/>
    </location>
</feature>
<dbReference type="GO" id="GO:0061630">
    <property type="term" value="F:ubiquitin protein ligase activity"/>
    <property type="evidence" value="ECO:0007669"/>
    <property type="project" value="UniProtKB-EC"/>
</dbReference>
<dbReference type="PANTHER" id="PTHR46661:SF4">
    <property type="entry name" value="RING-TYPE DOMAIN-CONTAINING PROTEIN"/>
    <property type="match status" value="1"/>
</dbReference>
<evidence type="ECO:0000259" key="19">
    <source>
        <dbReference type="PROSITE" id="PS50089"/>
    </source>
</evidence>
<evidence type="ECO:0000256" key="12">
    <source>
        <dbReference type="ARBA" id="ARBA00022786"/>
    </source>
</evidence>
<keyword evidence="12" id="KW-0833">Ubl conjugation pathway</keyword>
<keyword evidence="16" id="KW-0449">Lipoprotein</keyword>
<accession>A0AAJ0C8W4</accession>
<evidence type="ECO:0000256" key="7">
    <source>
        <dbReference type="ARBA" id="ARBA00022679"/>
    </source>
</evidence>
<evidence type="ECO:0000256" key="18">
    <source>
        <dbReference type="SAM" id="MobiDB-lite"/>
    </source>
</evidence>
<keyword evidence="14" id="KW-0472">Membrane</keyword>
<evidence type="ECO:0000256" key="4">
    <source>
        <dbReference type="ARBA" id="ARBA00004371"/>
    </source>
</evidence>
<evidence type="ECO:0000259" key="20">
    <source>
        <dbReference type="PROSITE" id="PS50178"/>
    </source>
</evidence>
<evidence type="ECO:0000256" key="11">
    <source>
        <dbReference type="ARBA" id="ARBA00022771"/>
    </source>
</evidence>
<dbReference type="SUPFAM" id="SSF57903">
    <property type="entry name" value="FYVE/PHD zinc finger"/>
    <property type="match status" value="1"/>
</dbReference>
<dbReference type="PROSITE" id="PS50178">
    <property type="entry name" value="ZF_FYVE"/>
    <property type="match status" value="1"/>
</dbReference>
<evidence type="ECO:0000313" key="21">
    <source>
        <dbReference type="EMBL" id="KAK1769836.1"/>
    </source>
</evidence>
<evidence type="ECO:0000256" key="15">
    <source>
        <dbReference type="ARBA" id="ARBA00023228"/>
    </source>
</evidence>
<proteinExistence type="predicted"/>
<feature type="region of interest" description="Disordered" evidence="18">
    <location>
        <begin position="369"/>
        <end position="397"/>
    </location>
</feature>
<dbReference type="InterPro" id="IPR013083">
    <property type="entry name" value="Znf_RING/FYVE/PHD"/>
</dbReference>
<dbReference type="GO" id="GO:0008270">
    <property type="term" value="F:zinc ion binding"/>
    <property type="evidence" value="ECO:0007669"/>
    <property type="project" value="UniProtKB-KW"/>
</dbReference>
<dbReference type="Gene3D" id="3.30.40.10">
    <property type="entry name" value="Zinc/RING finger domain, C3HC4 (zinc finger)"/>
    <property type="match status" value="2"/>
</dbReference>
<keyword evidence="15" id="KW-0458">Lysosome</keyword>
<evidence type="ECO:0000256" key="2">
    <source>
        <dbReference type="ARBA" id="ARBA00004170"/>
    </source>
</evidence>
<dbReference type="Proteomes" id="UP001244011">
    <property type="component" value="Unassembled WGS sequence"/>
</dbReference>
<comment type="catalytic activity">
    <reaction evidence="1">
        <text>S-ubiquitinyl-[E2 ubiquitin-conjugating enzyme]-L-cysteine + [acceptor protein]-L-lysine = [E2 ubiquitin-conjugating enzyme]-L-cysteine + N(6)-ubiquitinyl-[acceptor protein]-L-lysine.</text>
        <dbReference type="EC" id="2.3.2.27"/>
    </reaction>
</comment>
<feature type="region of interest" description="Disordered" evidence="18">
    <location>
        <begin position="309"/>
        <end position="353"/>
    </location>
</feature>
<feature type="compositionally biased region" description="Polar residues" evidence="18">
    <location>
        <begin position="371"/>
        <end position="397"/>
    </location>
</feature>
<name>A0AAJ0C8W4_9PEZI</name>
<feature type="compositionally biased region" description="Acidic residues" evidence="18">
    <location>
        <begin position="19"/>
        <end position="32"/>
    </location>
</feature>
<dbReference type="Pfam" id="PF01363">
    <property type="entry name" value="FYVE"/>
    <property type="match status" value="1"/>
</dbReference>
<keyword evidence="11 17" id="KW-0863">Zinc-finger</keyword>
<dbReference type="CDD" id="cd16489">
    <property type="entry name" value="mRING-CH-C4HC2H_ZNRF"/>
    <property type="match status" value="1"/>
</dbReference>
<feature type="region of interest" description="Disordered" evidence="18">
    <location>
        <begin position="517"/>
        <end position="540"/>
    </location>
</feature>
<feature type="domain" description="FYVE-type" evidence="20">
    <location>
        <begin position="223"/>
        <end position="318"/>
    </location>
</feature>
<comment type="caution">
    <text evidence="21">The sequence shown here is derived from an EMBL/GenBank/DDBJ whole genome shotgun (WGS) entry which is preliminary data.</text>
</comment>
<protein>
    <recommendedName>
        <fullName evidence="6">RING-type E3 ubiquitin transferase</fullName>
        <ecNumber evidence="6">2.3.2.27</ecNumber>
    </recommendedName>
</protein>
<keyword evidence="22" id="KW-1185">Reference proteome</keyword>
<dbReference type="GO" id="GO:0070936">
    <property type="term" value="P:protein K48-linked ubiquitination"/>
    <property type="evidence" value="ECO:0007669"/>
    <property type="project" value="TreeGrafter"/>
</dbReference>
<dbReference type="SMART" id="SM00064">
    <property type="entry name" value="FYVE"/>
    <property type="match status" value="1"/>
</dbReference>
<evidence type="ECO:0000256" key="3">
    <source>
        <dbReference type="ARBA" id="ARBA00004177"/>
    </source>
</evidence>
<evidence type="ECO:0000256" key="6">
    <source>
        <dbReference type="ARBA" id="ARBA00012483"/>
    </source>
</evidence>
<dbReference type="InterPro" id="IPR011011">
    <property type="entry name" value="Znf_FYVE_PHD"/>
</dbReference>
<dbReference type="RefSeq" id="XP_060286049.1">
    <property type="nucleotide sequence ID" value="XM_060425913.1"/>
</dbReference>
<gene>
    <name evidence="21" type="ORF">QBC33DRAFT_512516</name>
</gene>
<dbReference type="Pfam" id="PF13639">
    <property type="entry name" value="zf-RING_2"/>
    <property type="match status" value="1"/>
</dbReference>
<feature type="region of interest" description="Disordered" evidence="18">
    <location>
        <begin position="87"/>
        <end position="190"/>
    </location>
</feature>
<evidence type="ECO:0000256" key="13">
    <source>
        <dbReference type="ARBA" id="ARBA00022833"/>
    </source>
</evidence>
<feature type="compositionally biased region" description="Low complexity" evidence="18">
    <location>
        <begin position="445"/>
        <end position="461"/>
    </location>
</feature>
<feature type="domain" description="RING-type" evidence="19">
    <location>
        <begin position="559"/>
        <end position="601"/>
    </location>
</feature>
<evidence type="ECO:0000313" key="22">
    <source>
        <dbReference type="Proteomes" id="UP001244011"/>
    </source>
</evidence>
<dbReference type="GO" id="GO:0043161">
    <property type="term" value="P:proteasome-mediated ubiquitin-dependent protein catabolic process"/>
    <property type="evidence" value="ECO:0007669"/>
    <property type="project" value="TreeGrafter"/>
</dbReference>
<evidence type="ECO:0000256" key="5">
    <source>
        <dbReference type="ARBA" id="ARBA00004906"/>
    </source>
</evidence>
<reference evidence="21" key="1">
    <citation type="submission" date="2023-06" db="EMBL/GenBank/DDBJ databases">
        <title>Genome-scale phylogeny and comparative genomics of the fungal order Sordariales.</title>
        <authorList>
            <consortium name="Lawrence Berkeley National Laboratory"/>
            <person name="Hensen N."/>
            <person name="Bonometti L."/>
            <person name="Westerberg I."/>
            <person name="Brannstrom I.O."/>
            <person name="Guillou S."/>
            <person name="Cros-Aarteil S."/>
            <person name="Calhoun S."/>
            <person name="Haridas S."/>
            <person name="Kuo A."/>
            <person name="Mondo S."/>
            <person name="Pangilinan J."/>
            <person name="Riley R."/>
            <person name="Labutti K."/>
            <person name="Andreopoulos B."/>
            <person name="Lipzen A."/>
            <person name="Chen C."/>
            <person name="Yanf M."/>
            <person name="Daum C."/>
            <person name="Ng V."/>
            <person name="Clum A."/>
            <person name="Steindorff A."/>
            <person name="Ohm R."/>
            <person name="Martin F."/>
            <person name="Silar P."/>
            <person name="Natvig D."/>
            <person name="Lalanne C."/>
            <person name="Gautier V."/>
            <person name="Ament-Velasquez S.L."/>
            <person name="Kruys A."/>
            <person name="Hutchinson M.I."/>
            <person name="Powell A.J."/>
            <person name="Barry K."/>
            <person name="Miller A.N."/>
            <person name="Grigoriev I.V."/>
            <person name="Debuchy R."/>
            <person name="Gladieux P."/>
            <person name="Thoren M.H."/>
            <person name="Johannesson H."/>
        </authorList>
    </citation>
    <scope>NUCLEOTIDE SEQUENCE</scope>
    <source>
        <strain evidence="21">8032-3</strain>
    </source>
</reference>
<dbReference type="InterPro" id="IPR017455">
    <property type="entry name" value="Znf_FYVE-rel"/>
</dbReference>
<feature type="compositionally biased region" description="Low complexity" evidence="18">
    <location>
        <begin position="517"/>
        <end position="534"/>
    </location>
</feature>
<feature type="compositionally biased region" description="Basic and acidic residues" evidence="18">
    <location>
        <begin position="87"/>
        <end position="100"/>
    </location>
</feature>
<feature type="compositionally biased region" description="Polar residues" evidence="18">
    <location>
        <begin position="335"/>
        <end position="345"/>
    </location>
</feature>
<evidence type="ECO:0000256" key="8">
    <source>
        <dbReference type="ARBA" id="ARBA00022707"/>
    </source>
</evidence>
<dbReference type="PANTHER" id="PTHR46661">
    <property type="entry name" value="E3 UBIQUITIN-PROTEIN LIGASE ZNRF1-LIKE PROTEIN"/>
    <property type="match status" value="1"/>
</dbReference>
<dbReference type="InterPro" id="IPR000306">
    <property type="entry name" value="Znf_FYVE"/>
</dbReference>
<dbReference type="InterPro" id="IPR001841">
    <property type="entry name" value="Znf_RING"/>
</dbReference>
<keyword evidence="10" id="KW-0967">Endosome</keyword>
<evidence type="ECO:0000256" key="16">
    <source>
        <dbReference type="ARBA" id="ARBA00023288"/>
    </source>
</evidence>
<feature type="region of interest" description="Disordered" evidence="18">
    <location>
        <begin position="1"/>
        <end position="37"/>
    </location>
</feature>
<dbReference type="EC" id="2.3.2.27" evidence="6"/>
<keyword evidence="13" id="KW-0862">Zinc</keyword>
<keyword evidence="7" id="KW-0808">Transferase</keyword>
<dbReference type="GO" id="GO:0016020">
    <property type="term" value="C:membrane"/>
    <property type="evidence" value="ECO:0007669"/>
    <property type="project" value="UniProtKB-SubCell"/>
</dbReference>
<keyword evidence="9" id="KW-0479">Metal-binding</keyword>
<evidence type="ECO:0000256" key="9">
    <source>
        <dbReference type="ARBA" id="ARBA00022723"/>
    </source>
</evidence>
<organism evidence="21 22">
    <name type="scientific">Phialemonium atrogriseum</name>
    <dbReference type="NCBI Taxonomy" id="1093897"/>
    <lineage>
        <taxon>Eukaryota</taxon>
        <taxon>Fungi</taxon>
        <taxon>Dikarya</taxon>
        <taxon>Ascomycota</taxon>
        <taxon>Pezizomycotina</taxon>
        <taxon>Sordariomycetes</taxon>
        <taxon>Sordariomycetidae</taxon>
        <taxon>Cephalothecales</taxon>
        <taxon>Cephalothecaceae</taxon>
        <taxon>Phialemonium</taxon>
    </lineage>
</organism>
<keyword evidence="8" id="KW-0519">Myristate</keyword>
<dbReference type="InterPro" id="IPR051878">
    <property type="entry name" value="ZNRF_ubiq-protein_ligase"/>
</dbReference>
<dbReference type="SMART" id="SM00184">
    <property type="entry name" value="RING"/>
    <property type="match status" value="1"/>
</dbReference>
<comment type="pathway">
    <text evidence="5">Protein modification; protein ubiquitination.</text>
</comment>
<dbReference type="PROSITE" id="PS50089">
    <property type="entry name" value="ZF_RING_2"/>
    <property type="match status" value="1"/>
</dbReference>
<dbReference type="GO" id="GO:0005768">
    <property type="term" value="C:endosome"/>
    <property type="evidence" value="ECO:0007669"/>
    <property type="project" value="UniProtKB-SubCell"/>
</dbReference>
<comment type="subcellular location">
    <subcellularLocation>
        <location evidence="3">Endosome</location>
    </subcellularLocation>
    <subcellularLocation>
        <location evidence="4">Lysosome</location>
    </subcellularLocation>
    <subcellularLocation>
        <location evidence="2">Membrane</location>
        <topology evidence="2">Peripheral membrane protein</topology>
    </subcellularLocation>
</comment>
<evidence type="ECO:0000256" key="17">
    <source>
        <dbReference type="PROSITE-ProRule" id="PRU00175"/>
    </source>
</evidence>
<evidence type="ECO:0000256" key="10">
    <source>
        <dbReference type="ARBA" id="ARBA00022753"/>
    </source>
</evidence>
<evidence type="ECO:0000256" key="1">
    <source>
        <dbReference type="ARBA" id="ARBA00000900"/>
    </source>
</evidence>